<accession>A0ABW6KM93</accession>
<protein>
    <submittedName>
        <fullName evidence="3">VOC family protein</fullName>
    </submittedName>
</protein>
<keyword evidence="4" id="KW-1185">Reference proteome</keyword>
<organism evidence="3 4">
    <name type="scientific">Streptomyces kebangsaanensis</name>
    <dbReference type="NCBI Taxonomy" id="864058"/>
    <lineage>
        <taxon>Bacteria</taxon>
        <taxon>Bacillati</taxon>
        <taxon>Actinomycetota</taxon>
        <taxon>Actinomycetes</taxon>
        <taxon>Kitasatosporales</taxon>
        <taxon>Streptomycetaceae</taxon>
        <taxon>Streptomyces</taxon>
    </lineage>
</organism>
<dbReference type="PROSITE" id="PS51819">
    <property type="entry name" value="VOC"/>
    <property type="match status" value="1"/>
</dbReference>
<dbReference type="InterPro" id="IPR037523">
    <property type="entry name" value="VOC_core"/>
</dbReference>
<dbReference type="InterPro" id="IPR029068">
    <property type="entry name" value="Glyas_Bleomycin-R_OHBP_Dase"/>
</dbReference>
<comment type="caution">
    <text evidence="3">The sequence shown here is derived from an EMBL/GenBank/DDBJ whole genome shotgun (WGS) entry which is preliminary data.</text>
</comment>
<name>A0ABW6KM93_9ACTN</name>
<dbReference type="Proteomes" id="UP001601197">
    <property type="component" value="Unassembled WGS sequence"/>
</dbReference>
<dbReference type="InterPro" id="IPR050383">
    <property type="entry name" value="GlyoxalaseI/FosfomycinResist"/>
</dbReference>
<evidence type="ECO:0000259" key="2">
    <source>
        <dbReference type="PROSITE" id="PS51819"/>
    </source>
</evidence>
<proteinExistence type="predicted"/>
<dbReference type="SUPFAM" id="SSF54593">
    <property type="entry name" value="Glyoxalase/Bleomycin resistance protein/Dihydroxybiphenyl dioxygenase"/>
    <property type="match status" value="1"/>
</dbReference>
<dbReference type="Pfam" id="PF00903">
    <property type="entry name" value="Glyoxalase"/>
    <property type="match status" value="1"/>
</dbReference>
<dbReference type="RefSeq" id="WP_388342639.1">
    <property type="nucleotide sequence ID" value="NZ_JBIAFJ010000001.1"/>
</dbReference>
<dbReference type="PANTHER" id="PTHR21366:SF14">
    <property type="entry name" value="GLYOXALASE DOMAIN-CONTAINING PROTEIN 5"/>
    <property type="match status" value="1"/>
</dbReference>
<feature type="region of interest" description="Disordered" evidence="1">
    <location>
        <begin position="1"/>
        <end position="28"/>
    </location>
</feature>
<dbReference type="Gene3D" id="3.10.180.10">
    <property type="entry name" value="2,3-Dihydroxybiphenyl 1,2-Dioxygenase, domain 1"/>
    <property type="match status" value="1"/>
</dbReference>
<sequence length="170" mass="18999">MTDDRTDNTTDDRTDNTTDDRTDNTTDDAPRLDHVVLWVRDPVAAAGFYGRTVGLEPLRVDEFAAGEVSFPSVRLNDETILDLAPHDMARRMNMLPGAADSAGHPVNHVCLSLPADAFDALRTRLQEHAVPVTDFSYDSYGARGKARRSFYFRDPDGNIFEARHYDQHCG</sequence>
<dbReference type="PANTHER" id="PTHR21366">
    <property type="entry name" value="GLYOXALASE FAMILY PROTEIN"/>
    <property type="match status" value="1"/>
</dbReference>
<feature type="domain" description="VOC" evidence="2">
    <location>
        <begin position="31"/>
        <end position="165"/>
    </location>
</feature>
<evidence type="ECO:0000313" key="3">
    <source>
        <dbReference type="EMBL" id="MFE9168544.1"/>
    </source>
</evidence>
<evidence type="ECO:0000256" key="1">
    <source>
        <dbReference type="SAM" id="MobiDB-lite"/>
    </source>
</evidence>
<evidence type="ECO:0000313" key="4">
    <source>
        <dbReference type="Proteomes" id="UP001601197"/>
    </source>
</evidence>
<reference evidence="3 4" key="1">
    <citation type="submission" date="2024-10" db="EMBL/GenBank/DDBJ databases">
        <title>The Natural Products Discovery Center: Release of the First 8490 Sequenced Strains for Exploring Actinobacteria Biosynthetic Diversity.</title>
        <authorList>
            <person name="Kalkreuter E."/>
            <person name="Kautsar S.A."/>
            <person name="Yang D."/>
            <person name="Bader C.D."/>
            <person name="Teijaro C.N."/>
            <person name="Fluegel L."/>
            <person name="Davis C.M."/>
            <person name="Simpson J.R."/>
            <person name="Lauterbach L."/>
            <person name="Steele A.D."/>
            <person name="Gui C."/>
            <person name="Meng S."/>
            <person name="Li G."/>
            <person name="Viehrig K."/>
            <person name="Ye F."/>
            <person name="Su P."/>
            <person name="Kiefer A.F."/>
            <person name="Nichols A."/>
            <person name="Cepeda A.J."/>
            <person name="Yan W."/>
            <person name="Fan B."/>
            <person name="Jiang Y."/>
            <person name="Adhikari A."/>
            <person name="Zheng C.-J."/>
            <person name="Schuster L."/>
            <person name="Cowan T.M."/>
            <person name="Smanski M.J."/>
            <person name="Chevrette M.G."/>
            <person name="De Carvalho L.P.S."/>
            <person name="Shen B."/>
        </authorList>
    </citation>
    <scope>NUCLEOTIDE SEQUENCE [LARGE SCALE GENOMIC DNA]</scope>
    <source>
        <strain evidence="3 4">NPDC007147</strain>
    </source>
</reference>
<dbReference type="InterPro" id="IPR004360">
    <property type="entry name" value="Glyas_Fos-R_dOase_dom"/>
</dbReference>
<dbReference type="EMBL" id="JBIAFJ010000001">
    <property type="protein sequence ID" value="MFE9168544.1"/>
    <property type="molecule type" value="Genomic_DNA"/>
</dbReference>
<gene>
    <name evidence="3" type="ORF">ACFYNZ_03295</name>
</gene>